<evidence type="ECO:0000259" key="7">
    <source>
        <dbReference type="PROSITE" id="PS50097"/>
    </source>
</evidence>
<dbReference type="HOGENOM" id="CLU_001918_0_0_1"/>
<protein>
    <recommendedName>
        <fullName evidence="4">Ankyrin repeat and BTB/POZ domain-containing protein 2</fullName>
    </recommendedName>
</protein>
<dbReference type="InterPro" id="IPR036770">
    <property type="entry name" value="Ankyrin_rpt-contain_sf"/>
</dbReference>
<reference evidence="8 9" key="1">
    <citation type="journal article" date="2010" name="Nature">
        <title>The sequence and de novo assembly of the giant panda genome.</title>
        <authorList>
            <person name="Li R."/>
            <person name="Fan W."/>
            <person name="Tian G."/>
            <person name="Zhu H."/>
            <person name="He L."/>
            <person name="Cai J."/>
            <person name="Huang Q."/>
            <person name="Cai Q."/>
            <person name="Li B."/>
            <person name="Bai Y."/>
            <person name="Zhang Z."/>
            <person name="Zhang Y."/>
            <person name="Wang W."/>
            <person name="Li J."/>
            <person name="Wei F."/>
            <person name="Li H."/>
            <person name="Jian M."/>
            <person name="Li J."/>
            <person name="Zhang Z."/>
            <person name="Nielsen R."/>
            <person name="Li D."/>
            <person name="Gu W."/>
            <person name="Yang Z."/>
            <person name="Xuan Z."/>
            <person name="Ryder O.A."/>
            <person name="Leung F.C."/>
            <person name="Zhou Y."/>
            <person name="Cao J."/>
            <person name="Sun X."/>
            <person name="Fu Y."/>
            <person name="Fang X."/>
            <person name="Guo X."/>
            <person name="Wang B."/>
            <person name="Hou R."/>
            <person name="Shen F."/>
            <person name="Mu B."/>
            <person name="Ni P."/>
            <person name="Lin R."/>
            <person name="Qian W."/>
            <person name="Wang G."/>
            <person name="Yu C."/>
            <person name="Nie W."/>
            <person name="Wang J."/>
            <person name="Wu Z."/>
            <person name="Liang H."/>
            <person name="Min J."/>
            <person name="Wu Q."/>
            <person name="Cheng S."/>
            <person name="Ruan J."/>
            <person name="Wang M."/>
            <person name="Shi Z."/>
            <person name="Wen M."/>
            <person name="Liu B."/>
            <person name="Ren X."/>
            <person name="Zheng H."/>
            <person name="Dong D."/>
            <person name="Cook K."/>
            <person name="Shan G."/>
            <person name="Zhang H."/>
            <person name="Kosiol C."/>
            <person name="Xie X."/>
            <person name="Lu Z."/>
            <person name="Zheng H."/>
            <person name="Li Y."/>
            <person name="Steiner C.C."/>
            <person name="Lam T.T."/>
            <person name="Lin S."/>
            <person name="Zhang Q."/>
            <person name="Li G."/>
            <person name="Tian J."/>
            <person name="Gong T."/>
            <person name="Liu H."/>
            <person name="Zhang D."/>
            <person name="Fang L."/>
            <person name="Ye C."/>
            <person name="Zhang J."/>
            <person name="Hu W."/>
            <person name="Xu A."/>
            <person name="Ren Y."/>
            <person name="Zhang G."/>
            <person name="Bruford M.W."/>
            <person name="Li Q."/>
            <person name="Ma L."/>
            <person name="Guo Y."/>
            <person name="An N."/>
            <person name="Hu Y."/>
            <person name="Zheng Y."/>
            <person name="Shi Y."/>
            <person name="Li Z."/>
            <person name="Liu Q."/>
            <person name="Chen Y."/>
            <person name="Zhao J."/>
            <person name="Qu N."/>
            <person name="Zhao S."/>
            <person name="Tian F."/>
            <person name="Wang X."/>
            <person name="Wang H."/>
            <person name="Xu L."/>
            <person name="Liu X."/>
            <person name="Vinar T."/>
            <person name="Wang Y."/>
            <person name="Lam T.W."/>
            <person name="Yiu S.M."/>
            <person name="Liu S."/>
            <person name="Zhang H."/>
            <person name="Li D."/>
            <person name="Huang Y."/>
            <person name="Wang X."/>
            <person name="Yang G."/>
            <person name="Jiang Z."/>
            <person name="Wang J."/>
            <person name="Qin N."/>
            <person name="Li L."/>
            <person name="Li J."/>
            <person name="Bolund L."/>
            <person name="Kristiansen K."/>
            <person name="Wong G.K."/>
            <person name="Olson M."/>
            <person name="Zhang X."/>
            <person name="Li S."/>
            <person name="Yang H."/>
            <person name="Wang J."/>
            <person name="Wang J."/>
        </authorList>
    </citation>
    <scope>NUCLEOTIDE SEQUENCE [LARGE SCALE GENOMIC DNA]</scope>
</reference>
<feature type="repeat" description="ANK" evidence="5">
    <location>
        <begin position="856"/>
        <end position="882"/>
    </location>
</feature>
<evidence type="ECO:0000256" key="3">
    <source>
        <dbReference type="ARBA" id="ARBA00056228"/>
    </source>
</evidence>
<dbReference type="SMART" id="SM00248">
    <property type="entry name" value="ANK"/>
    <property type="match status" value="5"/>
</dbReference>
<keyword evidence="9" id="KW-1185">Reference proteome</keyword>
<dbReference type="CDD" id="cd22913">
    <property type="entry name" value="HFD_ABTB2-like"/>
    <property type="match status" value="1"/>
</dbReference>
<evidence type="ECO:0000256" key="4">
    <source>
        <dbReference type="ARBA" id="ARBA00071422"/>
    </source>
</evidence>
<keyword evidence="1" id="KW-0677">Repeat</keyword>
<dbReference type="GO" id="GO:0046982">
    <property type="term" value="F:protein heterodimerization activity"/>
    <property type="evidence" value="ECO:0007669"/>
    <property type="project" value="InterPro"/>
</dbReference>
<dbReference type="FunFam" id="1.25.40.20:FF:000045">
    <property type="entry name" value="Ankyrin repeat and BTB/POZ domain-containing protein 2"/>
    <property type="match status" value="1"/>
</dbReference>
<dbReference type="PROSITE" id="PS50088">
    <property type="entry name" value="ANK_REPEAT"/>
    <property type="match status" value="3"/>
</dbReference>
<dbReference type="Gene3D" id="1.25.40.20">
    <property type="entry name" value="Ankyrin repeat-containing domain"/>
    <property type="match status" value="1"/>
</dbReference>
<dbReference type="PANTHER" id="PTHR46071:SF3">
    <property type="entry name" value="ANKYRIN REPEAT AND BTB_POZ DOMAIN-CONTAINING PROTEIN 2"/>
    <property type="match status" value="1"/>
</dbReference>
<dbReference type="GeneTree" id="ENSGT00940000157661"/>
<dbReference type="CDD" id="cd18350">
    <property type="entry name" value="BTB_POZ_ABTB2_BPOZ2"/>
    <property type="match status" value="1"/>
</dbReference>
<keyword evidence="2 5" id="KW-0040">ANK repeat</keyword>
<gene>
    <name evidence="8" type="primary">ABTB2</name>
</gene>
<evidence type="ECO:0000313" key="8">
    <source>
        <dbReference type="Ensembl" id="ENSAMEP00000008538.2"/>
    </source>
</evidence>
<dbReference type="PROSITE" id="PS50297">
    <property type="entry name" value="ANK_REP_REGION"/>
    <property type="match status" value="3"/>
</dbReference>
<dbReference type="SMART" id="SM00225">
    <property type="entry name" value="BTB"/>
    <property type="match status" value="1"/>
</dbReference>
<dbReference type="SUPFAM" id="SSF48403">
    <property type="entry name" value="Ankyrin repeat"/>
    <property type="match status" value="1"/>
</dbReference>
<comment type="function">
    <text evidence="3">May be involved in the initiation of hepatocyte growth.</text>
</comment>
<feature type="region of interest" description="Disordered" evidence="6">
    <location>
        <begin position="184"/>
        <end position="223"/>
    </location>
</feature>
<dbReference type="Proteomes" id="UP000008912">
    <property type="component" value="Unassembled WGS sequence"/>
</dbReference>
<feature type="repeat" description="ANK" evidence="5">
    <location>
        <begin position="817"/>
        <end position="849"/>
    </location>
</feature>
<dbReference type="SUPFAM" id="SSF54695">
    <property type="entry name" value="POZ domain"/>
    <property type="match status" value="1"/>
</dbReference>
<reference evidence="8" key="2">
    <citation type="submission" date="2025-08" db="UniProtKB">
        <authorList>
            <consortium name="Ensembl"/>
        </authorList>
    </citation>
    <scope>IDENTIFICATION</scope>
</reference>
<evidence type="ECO:0000256" key="2">
    <source>
        <dbReference type="ARBA" id="ARBA00023043"/>
    </source>
</evidence>
<dbReference type="PROSITE" id="PS50097">
    <property type="entry name" value="BTB"/>
    <property type="match status" value="1"/>
</dbReference>
<feature type="repeat" description="ANK" evidence="5">
    <location>
        <begin position="771"/>
        <end position="803"/>
    </location>
</feature>
<dbReference type="GO" id="GO:0097237">
    <property type="term" value="P:cellular response to toxic substance"/>
    <property type="evidence" value="ECO:0007669"/>
    <property type="project" value="Ensembl"/>
</dbReference>
<name>G1LNB2_AILME</name>
<accession>G1LNB2</accession>
<reference evidence="8" key="3">
    <citation type="submission" date="2025-09" db="UniProtKB">
        <authorList>
            <consortium name="Ensembl"/>
        </authorList>
    </citation>
    <scope>IDENTIFICATION</scope>
</reference>
<dbReference type="InterPro" id="IPR048063">
    <property type="entry name" value="ABTB2_BTB_POZ"/>
</dbReference>
<dbReference type="InParanoid" id="G1LNB2"/>
<feature type="domain" description="BTB" evidence="7">
    <location>
        <begin position="1095"/>
        <end position="1164"/>
    </location>
</feature>
<dbReference type="InterPro" id="IPR059008">
    <property type="entry name" value="ABTB2/3_histone"/>
</dbReference>
<evidence type="ECO:0000256" key="1">
    <source>
        <dbReference type="ARBA" id="ARBA00022737"/>
    </source>
</evidence>
<evidence type="ECO:0000256" key="5">
    <source>
        <dbReference type="PROSITE-ProRule" id="PRU00023"/>
    </source>
</evidence>
<dbReference type="InterPro" id="IPR052089">
    <property type="entry name" value="Ankyrin-BTB/POZ_domain"/>
</dbReference>
<dbReference type="Pfam" id="PF00023">
    <property type="entry name" value="Ank"/>
    <property type="match status" value="1"/>
</dbReference>
<dbReference type="FunFam" id="1.10.20.10:FF:000057">
    <property type="entry name" value="ankyrin repeat and BTB/POZ domain-containing protein 2"/>
    <property type="match status" value="1"/>
</dbReference>
<dbReference type="PANTHER" id="PTHR46071">
    <property type="entry name" value="ANKYRIN REPEAT AND BTB/POZ DOMAIN-CONTAINING"/>
    <property type="match status" value="1"/>
</dbReference>
<dbReference type="eggNOG" id="ENOG502QSQY">
    <property type="taxonomic scope" value="Eukaryota"/>
</dbReference>
<evidence type="ECO:0000313" key="9">
    <source>
        <dbReference type="Proteomes" id="UP000008912"/>
    </source>
</evidence>
<dbReference type="Ensembl" id="ENSAMET00000008897.2">
    <property type="protein sequence ID" value="ENSAMEP00000008538.2"/>
    <property type="gene ID" value="ENSAMEG00000008073.2"/>
</dbReference>
<dbReference type="Gene3D" id="3.30.710.10">
    <property type="entry name" value="Potassium Channel Kv1.1, Chain A"/>
    <property type="match status" value="1"/>
</dbReference>
<dbReference type="CDD" id="cd18526">
    <property type="entry name" value="BACK_ABTB2"/>
    <property type="match status" value="1"/>
</dbReference>
<dbReference type="STRING" id="9646.ENSAMEP00000008538"/>
<dbReference type="AlphaFoldDB" id="G1LNB2"/>
<dbReference type="Pfam" id="PF12796">
    <property type="entry name" value="Ank_2"/>
    <property type="match status" value="1"/>
</dbReference>
<dbReference type="Gene3D" id="1.10.20.10">
    <property type="entry name" value="Histone, subunit A"/>
    <property type="match status" value="1"/>
</dbReference>
<dbReference type="InterPro" id="IPR002110">
    <property type="entry name" value="Ankyrin_rpt"/>
</dbReference>
<evidence type="ECO:0000256" key="6">
    <source>
        <dbReference type="SAM" id="MobiDB-lite"/>
    </source>
</evidence>
<dbReference type="Pfam" id="PF26281">
    <property type="entry name" value="Histone_ABTB"/>
    <property type="match status" value="1"/>
</dbReference>
<dbReference type="InterPro" id="IPR000210">
    <property type="entry name" value="BTB/POZ_dom"/>
</dbReference>
<organism evidence="8 9">
    <name type="scientific">Ailuropoda melanoleuca</name>
    <name type="common">Giant panda</name>
    <dbReference type="NCBI Taxonomy" id="9646"/>
    <lineage>
        <taxon>Eukaryota</taxon>
        <taxon>Metazoa</taxon>
        <taxon>Chordata</taxon>
        <taxon>Craniata</taxon>
        <taxon>Vertebrata</taxon>
        <taxon>Euteleostomi</taxon>
        <taxon>Mammalia</taxon>
        <taxon>Eutheria</taxon>
        <taxon>Laurasiatheria</taxon>
        <taxon>Carnivora</taxon>
        <taxon>Caniformia</taxon>
        <taxon>Ursidae</taxon>
        <taxon>Ailuropoda</taxon>
    </lineage>
</organism>
<proteinExistence type="predicted"/>
<sequence>MVFPLNFSLNRQLPSLTLRPLLSRPLRPPPSALRGSRALFPLLHLHPSSYTRPSASSPASVAAGFHPQPREICIVTAPRGDHWCSPCPSRPMIGEPPRVICMSAAAAGYPAVRASRAAQKFAERFLAGWSRTRAAPRAASSFCRRPVLPGFLLCGGQTLCWREAEVDQGECRGGAARAVPVTASRRTLGARGPGSRESRPPSRGLRAGDVAAERKEGAPESLEPVPAHLGKGAWSCELPSLGQAAGGRLPMAGTYSSTLKTLEDLTLDSGYGAGDSCRSLSLSSSKSNSQALNSSAQQHRGAAWWCYSGSMNSRHNSWDTVNTVLPEDPEVADLFSRCPRLPELEEFPWTEGDVARVLRKGAGGRRLPLFSAEAVRRLAGLLRRALIRVAREAQRLSVLHAKCTRFEVQSAVRLVHSWALAESCALAAVKALSLYSMSAGDGLRRGKSARCGLTFSVGRFFRWMVDTRISVRIHEYAAISLTACMENLVEEIRARVLASQSPDGGGAGGGEVSAEALEMVINNDAELWGVLQPYEHLICGKNANGVLSLPAYFSPYNGGSLGHDERADAYAQLELRTLEQSLLATCVGSISELSDLVSRAMHHMQGRRPLCPGSSPARQARQPPQPITWSPDALHTLYYFLRCPQMESMENPNLDPPRMALNNERPFMLLPPLMEWMRVAITYAEHRRSLTVDSGDIRQAARLLLPGLDCEPRQLKPECCFSSFRRLDARAATEKFNQDLGFRMLNCGRTDLINQAIDALGPDGVNTMDDQGLTPLMYACAAGDEAMVQMLIDAGANLDIQVPSNSPRHPSIHPDSRHWTSLTFAVLHGHISVVQLLLDAGAHVEGSAVSGGEDSYTETPLQLASAAGNYELVSLLLSRGADPLLSMLEANGMASSLHEDMNCFSHSAAHGHRNVLRKLLTQPQQAKADVLSLEEILAEGVEESDASSQGSSSEGPVRLSRTRTKALQEAMYYSAEHGYVDITMELRALGVPWKLHVWIESLRTSFSQSRYSVVQSLLRDFGSIKEEEYNEELVTEGLQLLFDILKTSKNDAVTQQLAAIFTHCYGSSPVPSIPEIQRTLPARLDPHFLNNKEMSDVTFLVEGKLFYAHKVLLVTASNRFKTLMTNKSEQDSDGGKTIEISDMKYHIFQMVMQYLYYGGTEAMHVPAADVLELLSAASLFQLDALQRHCEILCSQTLSVESAVNTYKYAKIHNAPELALFCEGFFLKHMKALLEQDSFRQLIYSRNSKVQGLDTLQDLQSTLAERVHSVYITSRV</sequence>
<dbReference type="InterPro" id="IPR009072">
    <property type="entry name" value="Histone-fold"/>
</dbReference>
<dbReference type="FunFam" id="3.30.710.10:FF:000030">
    <property type="entry name" value="Ankyrin repeat and BTB/POZ domain-containing protein BTBD11"/>
    <property type="match status" value="1"/>
</dbReference>
<dbReference type="SUPFAM" id="SSF47113">
    <property type="entry name" value="Histone-fold"/>
    <property type="match status" value="2"/>
</dbReference>
<dbReference type="Pfam" id="PF00651">
    <property type="entry name" value="BTB"/>
    <property type="match status" value="1"/>
</dbReference>
<dbReference type="InterPro" id="IPR011333">
    <property type="entry name" value="SKP1/BTB/POZ_sf"/>
</dbReference>